<dbReference type="AlphaFoldDB" id="A0A382UG57"/>
<organism evidence="1">
    <name type="scientific">marine metagenome</name>
    <dbReference type="NCBI Taxonomy" id="408172"/>
    <lineage>
        <taxon>unclassified sequences</taxon>
        <taxon>metagenomes</taxon>
        <taxon>ecological metagenomes</taxon>
    </lineage>
</organism>
<evidence type="ECO:0000313" key="1">
    <source>
        <dbReference type="EMBL" id="SVD33239.1"/>
    </source>
</evidence>
<proteinExistence type="predicted"/>
<protein>
    <submittedName>
        <fullName evidence="1">Uncharacterized protein</fullName>
    </submittedName>
</protein>
<name>A0A382UG57_9ZZZZ</name>
<reference evidence="1" key="1">
    <citation type="submission" date="2018-05" db="EMBL/GenBank/DDBJ databases">
        <authorList>
            <person name="Lanie J.A."/>
            <person name="Ng W.-L."/>
            <person name="Kazmierczak K.M."/>
            <person name="Andrzejewski T.M."/>
            <person name="Davidsen T.M."/>
            <person name="Wayne K.J."/>
            <person name="Tettelin H."/>
            <person name="Glass J.I."/>
            <person name="Rusch D."/>
            <person name="Podicherti R."/>
            <person name="Tsui H.-C.T."/>
            <person name="Winkler M.E."/>
        </authorList>
    </citation>
    <scope>NUCLEOTIDE SEQUENCE</scope>
</reference>
<sequence length="218" mass="23934">MVTVGFEQQRRFFGDYRDLLGRSHPLRREVIEAIATVLRLYNTAVWENRFIVGGVVEQIIGSSARALGFDVRNAGKSNQGYDLQLSGDPVVGISVKGAFAKKQGGTINLINLRKKDGQLTQAEAAKRWSSATIFVIAGVGIGYADHEQIPDLVISTADAIQIKGEDLASWWRSNPEWLIDADVPVKPKGPTVRVASDAVSLDVFADFTQLGAHWEREI</sequence>
<dbReference type="EMBL" id="UINC01143996">
    <property type="protein sequence ID" value="SVD33239.1"/>
    <property type="molecule type" value="Genomic_DNA"/>
</dbReference>
<accession>A0A382UG57</accession>
<gene>
    <name evidence="1" type="ORF">METZ01_LOCUS386093</name>
</gene>